<evidence type="ECO:0000259" key="19">
    <source>
        <dbReference type="PROSITE" id="PS50171"/>
    </source>
</evidence>
<dbReference type="GO" id="GO:0048024">
    <property type="term" value="P:regulation of mRNA splicing, via spliceosome"/>
    <property type="evidence" value="ECO:0007669"/>
    <property type="project" value="UniProtKB-ARBA"/>
</dbReference>
<dbReference type="InterPro" id="IPR035979">
    <property type="entry name" value="RBD_domain_sf"/>
</dbReference>
<feature type="compositionally biased region" description="Basic and acidic residues" evidence="17">
    <location>
        <begin position="849"/>
        <end position="858"/>
    </location>
</feature>
<comment type="subunit">
    <text evidence="13">Associates with components of the U1 and U2 U1 small nuclear ribonucleoprotein complexes.</text>
</comment>
<dbReference type="InterPro" id="IPR012677">
    <property type="entry name" value="Nucleotide-bd_a/b_plait_sf"/>
</dbReference>
<keyword evidence="11" id="KW-0539">Nucleus</keyword>
<keyword evidence="4" id="KW-0597">Phosphoprotein</keyword>
<dbReference type="InterPro" id="IPR000690">
    <property type="entry name" value="Matrin/U1-C_Znf_C2H2"/>
</dbReference>
<evidence type="ECO:0000256" key="17">
    <source>
        <dbReference type="SAM" id="MobiDB-lite"/>
    </source>
</evidence>
<evidence type="ECO:0000256" key="12">
    <source>
        <dbReference type="ARBA" id="ARBA00057712"/>
    </source>
</evidence>
<keyword evidence="10" id="KW-0508">mRNA splicing</keyword>
<organism evidence="20 21">
    <name type="scientific">Ornithorhynchus anatinus</name>
    <name type="common">Duckbill platypus</name>
    <dbReference type="NCBI Taxonomy" id="9258"/>
    <lineage>
        <taxon>Eukaryota</taxon>
        <taxon>Metazoa</taxon>
        <taxon>Chordata</taxon>
        <taxon>Craniata</taxon>
        <taxon>Vertebrata</taxon>
        <taxon>Euteleostomi</taxon>
        <taxon>Mammalia</taxon>
        <taxon>Monotremata</taxon>
        <taxon>Ornithorhynchidae</taxon>
        <taxon>Ornithorhynchus</taxon>
    </lineage>
</organism>
<feature type="region of interest" description="Disordered" evidence="17">
    <location>
        <begin position="705"/>
        <end position="882"/>
    </location>
</feature>
<dbReference type="Proteomes" id="UP000002279">
    <property type="component" value="Unplaced"/>
</dbReference>
<protein>
    <recommendedName>
        <fullName evidence="14">RNA-binding protein 20</fullName>
    </recommendedName>
    <alternativeName>
        <fullName evidence="15">RNA-binding motif protein 20</fullName>
    </alternativeName>
</protein>
<feature type="compositionally biased region" description="Basic and acidic residues" evidence="17">
    <location>
        <begin position="755"/>
        <end position="826"/>
    </location>
</feature>
<dbReference type="CDD" id="cd12685">
    <property type="entry name" value="RRM_RBM20"/>
    <property type="match status" value="1"/>
</dbReference>
<dbReference type="GO" id="GO:0060914">
    <property type="term" value="P:heart formation"/>
    <property type="evidence" value="ECO:0007669"/>
    <property type="project" value="UniProtKB-ARBA"/>
</dbReference>
<dbReference type="SMART" id="SM00451">
    <property type="entry name" value="ZnF_U1"/>
    <property type="match status" value="2"/>
</dbReference>
<dbReference type="GO" id="GO:0005634">
    <property type="term" value="C:nucleus"/>
    <property type="evidence" value="ECO:0007669"/>
    <property type="project" value="UniProtKB-SubCell"/>
</dbReference>
<keyword evidence="8" id="KW-0862">Zinc</keyword>
<feature type="region of interest" description="Disordered" evidence="17">
    <location>
        <begin position="1039"/>
        <end position="1062"/>
    </location>
</feature>
<feature type="compositionally biased region" description="Basic and acidic residues" evidence="17">
    <location>
        <begin position="724"/>
        <end position="743"/>
    </location>
</feature>
<dbReference type="GO" id="GO:0006397">
    <property type="term" value="P:mRNA processing"/>
    <property type="evidence" value="ECO:0007669"/>
    <property type="project" value="UniProtKB-KW"/>
</dbReference>
<feature type="region of interest" description="Disordered" evidence="17">
    <location>
        <begin position="1167"/>
        <end position="1190"/>
    </location>
</feature>
<evidence type="ECO:0000256" key="8">
    <source>
        <dbReference type="ARBA" id="ARBA00022833"/>
    </source>
</evidence>
<reference evidence="20" key="2">
    <citation type="submission" date="2025-09" db="UniProtKB">
        <authorList>
            <consortium name="Ensembl"/>
        </authorList>
    </citation>
    <scope>IDENTIFICATION</scope>
    <source>
        <strain evidence="20">Glennie</strain>
    </source>
</reference>
<evidence type="ECO:0000256" key="3">
    <source>
        <dbReference type="ARBA" id="ARBA00022490"/>
    </source>
</evidence>
<feature type="region of interest" description="Disordered" evidence="17">
    <location>
        <begin position="895"/>
        <end position="1022"/>
    </location>
</feature>
<feature type="domain" description="Matrin-type" evidence="19">
    <location>
        <begin position="1124"/>
        <end position="1155"/>
    </location>
</feature>
<evidence type="ECO:0000256" key="13">
    <source>
        <dbReference type="ARBA" id="ARBA00065821"/>
    </source>
</evidence>
<keyword evidence="21" id="KW-1185">Reference proteome</keyword>
<evidence type="ECO:0000256" key="6">
    <source>
        <dbReference type="ARBA" id="ARBA00022723"/>
    </source>
</evidence>
<evidence type="ECO:0000259" key="18">
    <source>
        <dbReference type="PROSITE" id="PS50102"/>
    </source>
</evidence>
<evidence type="ECO:0000256" key="7">
    <source>
        <dbReference type="ARBA" id="ARBA00022771"/>
    </source>
</evidence>
<dbReference type="FunFam" id="3.30.70.330:FF:000270">
    <property type="entry name" value="RNA binding motif protein 20"/>
    <property type="match status" value="1"/>
</dbReference>
<dbReference type="HOGENOM" id="CLU_007364_0_0_1"/>
<evidence type="ECO:0000256" key="9">
    <source>
        <dbReference type="ARBA" id="ARBA00022884"/>
    </source>
</evidence>
<evidence type="ECO:0000256" key="16">
    <source>
        <dbReference type="PROSITE-ProRule" id="PRU00176"/>
    </source>
</evidence>
<keyword evidence="5" id="KW-0507">mRNA processing</keyword>
<dbReference type="PROSITE" id="PS50102">
    <property type="entry name" value="RRM"/>
    <property type="match status" value="1"/>
</dbReference>
<keyword evidence="9 16" id="KW-0694">RNA-binding</keyword>
<evidence type="ECO:0000313" key="21">
    <source>
        <dbReference type="Proteomes" id="UP000002279"/>
    </source>
</evidence>
<evidence type="ECO:0000256" key="10">
    <source>
        <dbReference type="ARBA" id="ARBA00023187"/>
    </source>
</evidence>
<keyword evidence="7" id="KW-0863">Zinc-finger</keyword>
<dbReference type="GO" id="GO:0003723">
    <property type="term" value="F:RNA binding"/>
    <property type="evidence" value="ECO:0007669"/>
    <property type="project" value="UniProtKB-UniRule"/>
</dbReference>
<dbReference type="GeneTree" id="ENSGT01030000234642"/>
<accession>F7F150</accession>
<dbReference type="SUPFAM" id="SSF54928">
    <property type="entry name" value="RNA-binding domain, RBD"/>
    <property type="match status" value="1"/>
</dbReference>
<feature type="region of interest" description="Disordered" evidence="17">
    <location>
        <begin position="91"/>
        <end position="147"/>
    </location>
</feature>
<dbReference type="InterPro" id="IPR003604">
    <property type="entry name" value="Matrin/U1-like-C_Znf_C2H2"/>
</dbReference>
<feature type="domain" description="RRM" evidence="18">
    <location>
        <begin position="489"/>
        <end position="564"/>
    </location>
</feature>
<dbReference type="GO" id="GO:0036464">
    <property type="term" value="C:cytoplasmic ribonucleoprotein granule"/>
    <property type="evidence" value="ECO:0007669"/>
    <property type="project" value="UniProtKB-SubCell"/>
</dbReference>
<dbReference type="PANTHER" id="PTHR15592">
    <property type="entry name" value="MATRIN 3/NUCLEAR PROTEIN 220-RELATED"/>
    <property type="match status" value="1"/>
</dbReference>
<dbReference type="InterPro" id="IPR013087">
    <property type="entry name" value="Znf_C2H2_type"/>
</dbReference>
<keyword evidence="3" id="KW-0963">Cytoplasm</keyword>
<dbReference type="PROSITE" id="PS00028">
    <property type="entry name" value="ZINC_FINGER_C2H2_1"/>
    <property type="match status" value="1"/>
</dbReference>
<evidence type="ECO:0000313" key="20">
    <source>
        <dbReference type="Ensembl" id="ENSOANP00000002548.3"/>
    </source>
</evidence>
<feature type="compositionally biased region" description="Basic and acidic residues" evidence="17">
    <location>
        <begin position="595"/>
        <end position="605"/>
    </location>
</feature>
<dbReference type="eggNOG" id="ENOG502QW62">
    <property type="taxonomic scope" value="Eukaryota"/>
</dbReference>
<gene>
    <name evidence="20" type="primary">RBM20</name>
</gene>
<evidence type="ECO:0000256" key="4">
    <source>
        <dbReference type="ARBA" id="ARBA00022553"/>
    </source>
</evidence>
<dbReference type="SMART" id="SM00360">
    <property type="entry name" value="RRM"/>
    <property type="match status" value="1"/>
</dbReference>
<keyword evidence="6" id="KW-0479">Metal-binding</keyword>
<dbReference type="PROSITE" id="PS50171">
    <property type="entry name" value="ZF_MATRIN"/>
    <property type="match status" value="1"/>
</dbReference>
<evidence type="ECO:0000256" key="14">
    <source>
        <dbReference type="ARBA" id="ARBA00067883"/>
    </source>
</evidence>
<sequence>MVLCIMQTQSAAKLLDKNPFSISTPNPLLPSPASLQLAQLQAQLTLHRLKLAQTAVTSNTAAATVLNQVLSKVAMSQPLFNQLRPPAVLSAAQGHAGTPQHPPGMPSAQFPPGGIAFPSAGQAGPPQGPGLGPGQSPGTLMMHPFIAQPPPQPAVILGLGKGVPSPTAVAAGYYDYGKPGAPQVYASEAEPGSQPSFLPSSAPTPGGANYEGHYSHAGHLKPGGQTTFQKDFYGLNPQEQHVPRGQSLGFSGDQHVTAHPPGNQKVEPASVPLGAGTNSHWESPQGFPGQSKGDLVAGSGLWPPPTSQPYEIRNELYDPEEPTPDTKFGPGGPGPFGRLSDGQTGFGGPRMRQPEEQGQSLPALQPQDLNDLHGVTPLHLPHVCSVCDKKVFDLKDWEHHIKGKLHTQKCIVFTENMGVRCIVGAAEGTLRTSPNSTTVYNSPGNEDYTTNIGSAYTPAPTRPFAQSSPAFPSTSSGTNYPQRKVTAGRVVHICNLPEGSCTENDVINLGLPFGKVTNYILMKSTNQAFLEMAYTEAAQAMVQYYQEKSAVINDEKLLIRMSKRYKELQLKKPGKNVAAIIQDIHSQRERDMFREADRYGPERPRSRSPVSRSLSPRSHTPSFTSCSSSHSPVVTSRADWGNGREAWDQSPFSRREEDRDLVPWRENGEEKRDRTDTWVHDRKHYLRQLDKLDLDDRIEGLRGHREKYTRTSSPNPLHPLSGYKSREDDYYRKESKQKADKYLKQQQDALVKSRRKEESRLRESRHAHCEDSGKEESEQKAHRTSESSKQKQSEKNKTKKLDRDQEVAAYLKESEVAKRELDKEEPGLTGKISHSPDRQQGEAGESDQENSRKEKEQDWESESEGEGETWYPTNMEELVTVDEVGEEDFIMEPDITELEEIMPVIPKDKTGPDVSSCEISPLESKNNHSELTKGESTSEASLETSCRSPKGSPVTPGVGPDDLGDETSNLNLEAAQKPDELVEGCTRKDPFCPDPEEEQVESSEGPLTPEAQKTLSQEPTEESVQLSCTFLGHFKPVASPADSAPEVMPAEENPSSQDETSLKSQDCQEILTQENSGYLEIKSLEYTEEETKQPHSLSSWGQEDVFRELSIPLGVEFVVPRTGFYCKLCGLFYTSEETAKINHCRSSVHYRNLQKYLSQLAEEGLKRSERGSSPVPEDMGIVPHFERKKL</sequence>
<feature type="compositionally biased region" description="Polar residues" evidence="17">
    <location>
        <begin position="934"/>
        <end position="947"/>
    </location>
</feature>
<dbReference type="Ensembl" id="ENSOANT00000002549.3">
    <property type="protein sequence ID" value="ENSOANP00000002548.3"/>
    <property type="gene ID" value="ENSOANG00000001595.3"/>
</dbReference>
<reference evidence="20" key="1">
    <citation type="submission" date="2025-08" db="UniProtKB">
        <authorList>
            <consortium name="Ensembl"/>
        </authorList>
    </citation>
    <scope>IDENTIFICATION</scope>
    <source>
        <strain evidence="20">Glennie</strain>
    </source>
</reference>
<evidence type="ECO:0000256" key="5">
    <source>
        <dbReference type="ARBA" id="ARBA00022664"/>
    </source>
</evidence>
<feature type="region of interest" description="Disordered" evidence="17">
    <location>
        <begin position="595"/>
        <end position="659"/>
    </location>
</feature>
<comment type="subcellular location">
    <subcellularLocation>
        <location evidence="2">Cytoplasm</location>
        <location evidence="2">Cytoplasmic ribonucleoprotein granule</location>
    </subcellularLocation>
    <subcellularLocation>
        <location evidence="1">Nucleus</location>
    </subcellularLocation>
</comment>
<dbReference type="InterPro" id="IPR034790">
    <property type="entry name" value="RBM20_RRM"/>
</dbReference>
<dbReference type="Bgee" id="ENSOANG00000001595">
    <property type="expression patterns" value="Expressed in heart and 3 other cell types or tissues"/>
</dbReference>
<evidence type="ECO:0000256" key="1">
    <source>
        <dbReference type="ARBA" id="ARBA00004123"/>
    </source>
</evidence>
<dbReference type="Gene3D" id="3.30.70.330">
    <property type="match status" value="1"/>
</dbReference>
<evidence type="ECO:0000256" key="2">
    <source>
        <dbReference type="ARBA" id="ARBA00004331"/>
    </source>
</evidence>
<evidence type="ECO:0000256" key="15">
    <source>
        <dbReference type="ARBA" id="ARBA00075699"/>
    </source>
</evidence>
<comment type="function">
    <text evidence="12">RNA-binding protein that acts as a regulator of mRNA splicing of a subset of genes encoding key structural proteins involved in cardiac development, such as TTN (Titin), CACNA1C, CAMK2D or PDLIM5/ENH. Acts as a repressor of mRNA splicing: specifically binds the 5'UCUU-3' motif that is predominantly found within intronic sequences of pre-mRNAs, leading to the exclusion of specific exons in target transcripts. RBM20-mediated exon skipping is hormone-dependent and is essential for TTN isoform transition in both cardiac and skeletal muscles. RBM20-mediated exon skipping of TTN provides substrates for the formation of circular RNA (circRNAs) from the TTN transcripts. Together with RBM24, promotes the expression of short isoforms of PDLIM5/ENH in cardiomyocytes.</text>
</comment>
<feature type="region of interest" description="Disordered" evidence="17">
    <location>
        <begin position="185"/>
        <end position="360"/>
    </location>
</feature>
<feature type="compositionally biased region" description="Low complexity" evidence="17">
    <location>
        <begin position="607"/>
        <end position="636"/>
    </location>
</feature>
<evidence type="ECO:0000256" key="11">
    <source>
        <dbReference type="ARBA" id="ARBA00023242"/>
    </source>
</evidence>
<feature type="compositionally biased region" description="Basic and acidic residues" evidence="17">
    <location>
        <begin position="976"/>
        <end position="991"/>
    </location>
</feature>
<feature type="compositionally biased region" description="Polar residues" evidence="17">
    <location>
        <begin position="1011"/>
        <end position="1022"/>
    </location>
</feature>
<feature type="compositionally biased region" description="Polar residues" evidence="17">
    <location>
        <begin position="1053"/>
        <end position="1062"/>
    </location>
</feature>
<dbReference type="GO" id="GO:0008270">
    <property type="term" value="F:zinc ion binding"/>
    <property type="evidence" value="ECO:0007669"/>
    <property type="project" value="UniProtKB-KW"/>
</dbReference>
<name>F7F150_ORNAN</name>
<dbReference type="GO" id="GO:0008380">
    <property type="term" value="P:RNA splicing"/>
    <property type="evidence" value="ECO:0007669"/>
    <property type="project" value="UniProtKB-KW"/>
</dbReference>
<dbReference type="STRING" id="9258.ENSOANP00000002548"/>
<proteinExistence type="predicted"/>
<dbReference type="AlphaFoldDB" id="F7F150"/>
<dbReference type="InterPro" id="IPR000504">
    <property type="entry name" value="RRM_dom"/>
</dbReference>
<feature type="compositionally biased region" description="Polar residues" evidence="17">
    <location>
        <begin position="193"/>
        <end position="203"/>
    </location>
</feature>